<sequence length="102" mass="11240">MRLVLVVLRCHYAPPDSMFLSLTTSASVSPQPLAHKAVIVAATIGVADAIHCRNISDTTPLLNGVERRGVRSSEQGGEEDESEFHIDERDFARCVEKTSWFV</sequence>
<evidence type="ECO:0000313" key="1">
    <source>
        <dbReference type="EMBL" id="KAF9521968.1"/>
    </source>
</evidence>
<gene>
    <name evidence="1" type="ORF">CPB83DRAFT_865119</name>
</gene>
<accession>A0A9P6E3V2</accession>
<dbReference type="Proteomes" id="UP000807306">
    <property type="component" value="Unassembled WGS sequence"/>
</dbReference>
<dbReference type="EMBL" id="MU157970">
    <property type="protein sequence ID" value="KAF9521968.1"/>
    <property type="molecule type" value="Genomic_DNA"/>
</dbReference>
<keyword evidence="2" id="KW-1185">Reference proteome</keyword>
<protein>
    <submittedName>
        <fullName evidence="1">Uncharacterized protein</fullName>
    </submittedName>
</protein>
<name>A0A9P6E3V2_9AGAR</name>
<organism evidence="1 2">
    <name type="scientific">Crepidotus variabilis</name>
    <dbReference type="NCBI Taxonomy" id="179855"/>
    <lineage>
        <taxon>Eukaryota</taxon>
        <taxon>Fungi</taxon>
        <taxon>Dikarya</taxon>
        <taxon>Basidiomycota</taxon>
        <taxon>Agaricomycotina</taxon>
        <taxon>Agaricomycetes</taxon>
        <taxon>Agaricomycetidae</taxon>
        <taxon>Agaricales</taxon>
        <taxon>Agaricineae</taxon>
        <taxon>Crepidotaceae</taxon>
        <taxon>Crepidotus</taxon>
    </lineage>
</organism>
<evidence type="ECO:0000313" key="2">
    <source>
        <dbReference type="Proteomes" id="UP000807306"/>
    </source>
</evidence>
<proteinExistence type="predicted"/>
<comment type="caution">
    <text evidence="1">The sequence shown here is derived from an EMBL/GenBank/DDBJ whole genome shotgun (WGS) entry which is preliminary data.</text>
</comment>
<dbReference type="AlphaFoldDB" id="A0A9P6E3V2"/>
<reference evidence="1" key="1">
    <citation type="submission" date="2020-11" db="EMBL/GenBank/DDBJ databases">
        <authorList>
            <consortium name="DOE Joint Genome Institute"/>
            <person name="Ahrendt S."/>
            <person name="Riley R."/>
            <person name="Andreopoulos W."/>
            <person name="Labutti K."/>
            <person name="Pangilinan J."/>
            <person name="Ruiz-Duenas F.J."/>
            <person name="Barrasa J.M."/>
            <person name="Sanchez-Garcia M."/>
            <person name="Camarero S."/>
            <person name="Miyauchi S."/>
            <person name="Serrano A."/>
            <person name="Linde D."/>
            <person name="Babiker R."/>
            <person name="Drula E."/>
            <person name="Ayuso-Fernandez I."/>
            <person name="Pacheco R."/>
            <person name="Padilla G."/>
            <person name="Ferreira P."/>
            <person name="Barriuso J."/>
            <person name="Kellner H."/>
            <person name="Castanera R."/>
            <person name="Alfaro M."/>
            <person name="Ramirez L."/>
            <person name="Pisabarro A.G."/>
            <person name="Kuo A."/>
            <person name="Tritt A."/>
            <person name="Lipzen A."/>
            <person name="He G."/>
            <person name="Yan M."/>
            <person name="Ng V."/>
            <person name="Cullen D."/>
            <person name="Martin F."/>
            <person name="Rosso M.-N."/>
            <person name="Henrissat B."/>
            <person name="Hibbett D."/>
            <person name="Martinez A.T."/>
            <person name="Grigoriev I.V."/>
        </authorList>
    </citation>
    <scope>NUCLEOTIDE SEQUENCE</scope>
    <source>
        <strain evidence="1">CBS 506.95</strain>
    </source>
</reference>